<evidence type="ECO:0000313" key="1">
    <source>
        <dbReference type="EMBL" id="PSL52307.1"/>
    </source>
</evidence>
<accession>A0A2P8I1F9</accession>
<proteinExistence type="predicted"/>
<dbReference type="Proteomes" id="UP000241118">
    <property type="component" value="Unassembled WGS sequence"/>
</dbReference>
<dbReference type="RefSeq" id="WP_281262336.1">
    <property type="nucleotide sequence ID" value="NZ_PYAX01000014.1"/>
</dbReference>
<organism evidence="1 2">
    <name type="scientific">Saccharothrix carnea</name>
    <dbReference type="NCBI Taxonomy" id="1280637"/>
    <lineage>
        <taxon>Bacteria</taxon>
        <taxon>Bacillati</taxon>
        <taxon>Actinomycetota</taxon>
        <taxon>Actinomycetes</taxon>
        <taxon>Pseudonocardiales</taxon>
        <taxon>Pseudonocardiaceae</taxon>
        <taxon>Saccharothrix</taxon>
    </lineage>
</organism>
<comment type="caution">
    <text evidence="1">The sequence shown here is derived from an EMBL/GenBank/DDBJ whole genome shotgun (WGS) entry which is preliminary data.</text>
</comment>
<name>A0A2P8I1F9_SACCR</name>
<protein>
    <submittedName>
        <fullName evidence="1">Uncharacterized protein</fullName>
    </submittedName>
</protein>
<gene>
    <name evidence="1" type="ORF">B0I31_114134</name>
</gene>
<keyword evidence="2" id="KW-1185">Reference proteome</keyword>
<reference evidence="1 2" key="1">
    <citation type="submission" date="2018-03" db="EMBL/GenBank/DDBJ databases">
        <title>Genomic Encyclopedia of Type Strains, Phase III (KMG-III): the genomes of soil and plant-associated and newly described type strains.</title>
        <authorList>
            <person name="Whitman W."/>
        </authorList>
    </citation>
    <scope>NUCLEOTIDE SEQUENCE [LARGE SCALE GENOMIC DNA]</scope>
    <source>
        <strain evidence="1 2">CGMCC 4.7097</strain>
    </source>
</reference>
<evidence type="ECO:0000313" key="2">
    <source>
        <dbReference type="Proteomes" id="UP000241118"/>
    </source>
</evidence>
<sequence length="43" mass="4839">MAKQRKKENRKPQWLRDVLLIVLPTAINATNLALRVIELLGGG</sequence>
<dbReference type="EMBL" id="PYAX01000014">
    <property type="protein sequence ID" value="PSL52307.1"/>
    <property type="molecule type" value="Genomic_DNA"/>
</dbReference>
<dbReference type="AlphaFoldDB" id="A0A2P8I1F9"/>